<dbReference type="GO" id="GO:0003700">
    <property type="term" value="F:DNA-binding transcription factor activity"/>
    <property type="evidence" value="ECO:0007669"/>
    <property type="project" value="InterPro"/>
</dbReference>
<evidence type="ECO:0000313" key="6">
    <source>
        <dbReference type="EMBL" id="OAY52864.1"/>
    </source>
</evidence>
<evidence type="ECO:0000256" key="4">
    <source>
        <dbReference type="SAM" id="MobiDB-lite"/>
    </source>
</evidence>
<gene>
    <name evidence="6" type="ORF">MANES_04G117200v8</name>
</gene>
<organism evidence="6 7">
    <name type="scientific">Manihot esculenta</name>
    <name type="common">Cassava</name>
    <name type="synonym">Jatropha manihot</name>
    <dbReference type="NCBI Taxonomy" id="3983"/>
    <lineage>
        <taxon>Eukaryota</taxon>
        <taxon>Viridiplantae</taxon>
        <taxon>Streptophyta</taxon>
        <taxon>Embryophyta</taxon>
        <taxon>Tracheophyta</taxon>
        <taxon>Spermatophyta</taxon>
        <taxon>Magnoliopsida</taxon>
        <taxon>eudicotyledons</taxon>
        <taxon>Gunneridae</taxon>
        <taxon>Pentapetalae</taxon>
        <taxon>rosids</taxon>
        <taxon>fabids</taxon>
        <taxon>Malpighiales</taxon>
        <taxon>Euphorbiaceae</taxon>
        <taxon>Crotonoideae</taxon>
        <taxon>Manihoteae</taxon>
        <taxon>Manihot</taxon>
    </lineage>
</organism>
<comment type="subcellular location">
    <subcellularLocation>
        <location evidence="1">Nucleus</location>
    </subcellularLocation>
</comment>
<comment type="caution">
    <text evidence="6">The sequence shown here is derived from an EMBL/GenBank/DDBJ whole genome shotgun (WGS) entry which is preliminary data.</text>
</comment>
<feature type="compositionally biased region" description="Polar residues" evidence="4">
    <location>
        <begin position="707"/>
        <end position="732"/>
    </location>
</feature>
<reference evidence="7" key="1">
    <citation type="journal article" date="2016" name="Nat. Biotechnol.">
        <title>Sequencing wild and cultivated cassava and related species reveals extensive interspecific hybridization and genetic diversity.</title>
        <authorList>
            <person name="Bredeson J.V."/>
            <person name="Lyons J.B."/>
            <person name="Prochnik S.E."/>
            <person name="Wu G.A."/>
            <person name="Ha C.M."/>
            <person name="Edsinger-Gonzales E."/>
            <person name="Grimwood J."/>
            <person name="Schmutz J."/>
            <person name="Rabbi I.Y."/>
            <person name="Egesi C."/>
            <person name="Nauluvula P."/>
            <person name="Lebot V."/>
            <person name="Ndunguru J."/>
            <person name="Mkamilo G."/>
            <person name="Bart R.S."/>
            <person name="Setter T.L."/>
            <person name="Gleadow R.M."/>
            <person name="Kulakow P."/>
            <person name="Ferguson M.E."/>
            <person name="Rounsley S."/>
            <person name="Rokhsar D.S."/>
        </authorList>
    </citation>
    <scope>NUCLEOTIDE SEQUENCE [LARGE SCALE GENOMIC DNA]</scope>
    <source>
        <strain evidence="7">cv. AM560-2</strain>
    </source>
</reference>
<keyword evidence="3" id="KW-0539">Nucleus</keyword>
<dbReference type="PANTHER" id="PTHR46159">
    <property type="entry name" value="PROTEIN TESMIN/TSO1-LIKE CXC 2"/>
    <property type="match status" value="1"/>
</dbReference>
<evidence type="ECO:0000256" key="3">
    <source>
        <dbReference type="ARBA" id="ARBA00023242"/>
    </source>
</evidence>
<dbReference type="SMART" id="SM01114">
    <property type="entry name" value="CXC"/>
    <property type="match status" value="2"/>
</dbReference>
<evidence type="ECO:0000313" key="7">
    <source>
        <dbReference type="Proteomes" id="UP000091857"/>
    </source>
</evidence>
<dbReference type="OrthoDB" id="6283463at2759"/>
<evidence type="ECO:0000256" key="2">
    <source>
        <dbReference type="ARBA" id="ARBA00007267"/>
    </source>
</evidence>
<dbReference type="AlphaFoldDB" id="A0A2C9W1V0"/>
<dbReference type="SMR" id="A0A2C9W1V0"/>
<dbReference type="InterPro" id="IPR005172">
    <property type="entry name" value="CRC"/>
</dbReference>
<keyword evidence="7" id="KW-1185">Reference proteome</keyword>
<dbReference type="EMBL" id="CM004390">
    <property type="protein sequence ID" value="OAY52864.1"/>
    <property type="molecule type" value="Genomic_DNA"/>
</dbReference>
<evidence type="ECO:0000256" key="1">
    <source>
        <dbReference type="ARBA" id="ARBA00004123"/>
    </source>
</evidence>
<feature type="compositionally biased region" description="Polar residues" evidence="4">
    <location>
        <begin position="635"/>
        <end position="649"/>
    </location>
</feature>
<feature type="domain" description="CRC" evidence="5">
    <location>
        <begin position="432"/>
        <end position="559"/>
    </location>
</feature>
<dbReference type="GO" id="GO:0005634">
    <property type="term" value="C:nucleus"/>
    <property type="evidence" value="ECO:0007669"/>
    <property type="project" value="UniProtKB-SubCell"/>
</dbReference>
<feature type="compositionally biased region" description="Basic and acidic residues" evidence="4">
    <location>
        <begin position="754"/>
        <end position="774"/>
    </location>
</feature>
<name>A0A2C9W1V0_MANES</name>
<protein>
    <recommendedName>
        <fullName evidence="5">CRC domain-containing protein</fullName>
    </recommendedName>
</protein>
<dbReference type="InterPro" id="IPR044522">
    <property type="entry name" value="TSO1-like"/>
</dbReference>
<dbReference type="Pfam" id="PF03638">
    <property type="entry name" value="TCR"/>
    <property type="match status" value="2"/>
</dbReference>
<dbReference type="STRING" id="3983.A0A2C9W1V0"/>
<dbReference type="InterPro" id="IPR033467">
    <property type="entry name" value="Tesmin/TSO1-like_CXC"/>
</dbReference>
<accession>A0A2C9W1V0</accession>
<dbReference type="Proteomes" id="UP000091857">
    <property type="component" value="Chromosome 4"/>
</dbReference>
<sequence length="774" mass="85696">MDSPEDNRIPPSTTSSSSPTVQESPFFNYLRNLSPIRSGKTARYVQGFTQTNFTVPPPPVFTSPRVDLQRETSFREETDAAGPDIYGQGDTHLKPEPIHCFQKEDQPCSPSGCIDEYLADPVDMEDTTKSSDLCAQTRNDVPMIFENRLSTHGDTIDKDDDHVDSHMFQGSFAGAQDHEKFEPQATDGQDNKVGDSYQSIPQTLQSVKTHKDFGEDSRLALKQSAKDADQHQRGIRRHLQFGATMSCKDTGNETHDTANSTLAEGLTDFESLVSYQIEPSGISNSWQAGTHAQTVNFLLSSCPPQPVMSVESCGNHNVSACFPSDLELSASGIIRLTDSMGSDSTATQKFVGKVHAREEKQIAVRNHSSASVAGEIYAQVEDDQQETQAAKAIVPYDGRTLTPQNTNMVEELYQASPKRNRKRAKCINEGEGCKRCNCKRSKCLKLYCECFAAGVYCLDSCACTNCFNRPEYEDTVLDTRQQIETRNPLAFAPKVVKQDTDSPANIVEEGNWTTPSSARHKRGCNCKKSKCLKKYCECYQARVGCSSGCRCEGCNNSFGKKTESIFRRPEKWRNPSHEQPDNLQTQDDFVKAGRAHQISSTWEELVDMSHLTPISHSHSAAMATSASLSIRDSSKVSQPQPYQESTLQSSAVYLHSHHSPISPTPKLYGSKILSDISSDNHLYDILEDDTPELLKNTLTPTKAVKISSPNQKRVSPPQNRSQEVRSSTSQGLRSARKFVLPAVPSFPPLSPYSKSRDGTQKRNGDSKDDDNSCQ</sequence>
<proteinExistence type="inferred from homology"/>
<feature type="compositionally biased region" description="Low complexity" evidence="4">
    <location>
        <begin position="10"/>
        <end position="20"/>
    </location>
</feature>
<feature type="region of interest" description="Disordered" evidence="4">
    <location>
        <begin position="630"/>
        <end position="649"/>
    </location>
</feature>
<comment type="similarity">
    <text evidence="2">Belongs to the lin-54 family.</text>
</comment>
<dbReference type="PROSITE" id="PS51634">
    <property type="entry name" value="CRC"/>
    <property type="match status" value="1"/>
</dbReference>
<feature type="region of interest" description="Disordered" evidence="4">
    <location>
        <begin position="700"/>
        <end position="774"/>
    </location>
</feature>
<feature type="region of interest" description="Disordered" evidence="4">
    <location>
        <begin position="1"/>
        <end position="23"/>
    </location>
</feature>
<dbReference type="PANTHER" id="PTHR46159:SF18">
    <property type="entry name" value="CRC DOMAIN-CONTAINING PROTEIN"/>
    <property type="match status" value="1"/>
</dbReference>
<evidence type="ECO:0000259" key="5">
    <source>
        <dbReference type="PROSITE" id="PS51634"/>
    </source>
</evidence>
<dbReference type="Gramene" id="Manes.04G117200.1.v8.1">
    <property type="protein sequence ID" value="Manes.04G117200.1.v8.1.CDS"/>
    <property type="gene ID" value="Manes.04G117200.v8.1"/>
</dbReference>